<accession>A0ABY9LG16</accession>
<evidence type="ECO:0000313" key="3">
    <source>
        <dbReference type="Proteomes" id="UP001238096"/>
    </source>
</evidence>
<dbReference type="EMBL" id="CP110509">
    <property type="protein sequence ID" value="WMB27817.1"/>
    <property type="molecule type" value="Genomic_DNA"/>
</dbReference>
<evidence type="ECO:0000313" key="2">
    <source>
        <dbReference type="EMBL" id="WMB27817.1"/>
    </source>
</evidence>
<name>A0ABY9LG16_9STRE</name>
<gene>
    <name evidence="2" type="ORF">N1496_07095</name>
</gene>
<keyword evidence="1" id="KW-0472">Membrane</keyword>
<reference evidence="3" key="1">
    <citation type="submission" date="2022-10" db="EMBL/GenBank/DDBJ databases">
        <title>Streptococcus didelphis as causative of fatal infections in opossums (Didelphis albiventris).</title>
        <authorList>
            <person name="Breyer G.M."/>
            <person name="Da Silva M.E.R.J."/>
            <person name="Siqueira F.M."/>
        </authorList>
    </citation>
    <scope>NUCLEOTIDE SEQUENCE [LARGE SCALE GENOMIC DNA]</scope>
    <source>
        <strain evidence="3">LBVP101/21</strain>
    </source>
</reference>
<dbReference type="RefSeq" id="WP_018367162.1">
    <property type="nucleotide sequence ID" value="NZ_CP104407.1"/>
</dbReference>
<sequence length="175" mass="20003">MAIYILLAIILFSGFLTHLEKNKRFNLVKASMIVGIEVLIGSFLFFIIILCIVNSFLKPILLTGVDSLFVLVLLIAVMNGFILYWLNRLVIPKFKITDQVQTLCEYIIQWSLIYITVYQVMFDNLINSFKSFKLSSLETSHLNVADPVDLVLVVLPSLISVWIAIILYKVKRDSI</sequence>
<dbReference type="Proteomes" id="UP001238096">
    <property type="component" value="Chromosome"/>
</dbReference>
<keyword evidence="3" id="KW-1185">Reference proteome</keyword>
<keyword evidence="1" id="KW-0812">Transmembrane</keyword>
<feature type="transmembrane region" description="Helical" evidence="1">
    <location>
        <begin position="106"/>
        <end position="126"/>
    </location>
</feature>
<evidence type="ECO:0000256" key="1">
    <source>
        <dbReference type="SAM" id="Phobius"/>
    </source>
</evidence>
<feature type="transmembrane region" description="Helical" evidence="1">
    <location>
        <begin position="147"/>
        <end position="168"/>
    </location>
</feature>
<organism evidence="2 3">
    <name type="scientific">Streptococcus didelphis</name>
    <dbReference type="NCBI Taxonomy" id="102886"/>
    <lineage>
        <taxon>Bacteria</taxon>
        <taxon>Bacillati</taxon>
        <taxon>Bacillota</taxon>
        <taxon>Bacilli</taxon>
        <taxon>Lactobacillales</taxon>
        <taxon>Streptococcaceae</taxon>
        <taxon>Streptococcus</taxon>
    </lineage>
</organism>
<feature type="transmembrane region" description="Helical" evidence="1">
    <location>
        <begin position="68"/>
        <end position="86"/>
    </location>
</feature>
<feature type="transmembrane region" description="Helical" evidence="1">
    <location>
        <begin position="33"/>
        <end position="56"/>
    </location>
</feature>
<proteinExistence type="predicted"/>
<protein>
    <submittedName>
        <fullName evidence="2">Uncharacterized protein</fullName>
    </submittedName>
</protein>
<keyword evidence="1" id="KW-1133">Transmembrane helix</keyword>